<gene>
    <name evidence="1" type="ORF">Vadar_019052</name>
</gene>
<sequence length="471" mass="51222">MEDTIVLYPSPGMGHLVPMVELGKLILTHNPSFSIIILSTTVPFDTGSTTAPYISRVSTTTPSIHFHHLPTISPPSTSSSINNIAALAFEFTGLYNPNLHYALETLISQKSRPKASIIDFFCSPSFEVFTSLHIPTYYFCPSSASGLSCLLLLPTTHQTIIEKIKDPNTSIEFPGVPPIPTPDMPVPFFDTEGIAFKGLISAGISIPKSSGILTNTFCAFEPRAVKAISDGLCTPNSPAPPIYCIGPLIEDSGEVHEHDCLRWLDSQPRQSVVFLCFGSMGLFKAEQLMEIAIGLEKSGHRFLWVLRSPPADGETKSSAKPEPDLDVLLPNGFLDRTRGRGLVVMKWAPQVAVLSHDSVGGFVTHCGWNSILEAVRAGVPMVGWPLYAEQRLNRVLLVEEMKVALALEESEGGFVSADELEKRVRELMDSVSGKGVRERVREMKDCAEAALGEGGTSRVALAELAESWKKS</sequence>
<keyword evidence="2" id="KW-1185">Reference proteome</keyword>
<reference evidence="1 2" key="1">
    <citation type="journal article" date="2021" name="Hortic Res">
        <title>High-quality reference genome and annotation aids understanding of berry development for evergreen blueberry (Vaccinium darrowii).</title>
        <authorList>
            <person name="Yu J."/>
            <person name="Hulse-Kemp A.M."/>
            <person name="Babiker E."/>
            <person name="Staton M."/>
        </authorList>
    </citation>
    <scope>NUCLEOTIDE SEQUENCE [LARGE SCALE GENOMIC DNA]</scope>
    <source>
        <strain evidence="2">cv. NJ 8807/NJ 8810</strain>
        <tissue evidence="1">Young leaf</tissue>
    </source>
</reference>
<protein>
    <submittedName>
        <fullName evidence="1">Uncharacterized protein</fullName>
    </submittedName>
</protein>
<comment type="caution">
    <text evidence="1">The sequence shown here is derived from an EMBL/GenBank/DDBJ whole genome shotgun (WGS) entry which is preliminary data.</text>
</comment>
<proteinExistence type="predicted"/>
<dbReference type="Proteomes" id="UP000828048">
    <property type="component" value="Chromosome 11"/>
</dbReference>
<accession>A0ACB7YQ27</accession>
<dbReference type="EMBL" id="CM037161">
    <property type="protein sequence ID" value="KAH7854919.1"/>
    <property type="molecule type" value="Genomic_DNA"/>
</dbReference>
<organism evidence="1 2">
    <name type="scientific">Vaccinium darrowii</name>
    <dbReference type="NCBI Taxonomy" id="229202"/>
    <lineage>
        <taxon>Eukaryota</taxon>
        <taxon>Viridiplantae</taxon>
        <taxon>Streptophyta</taxon>
        <taxon>Embryophyta</taxon>
        <taxon>Tracheophyta</taxon>
        <taxon>Spermatophyta</taxon>
        <taxon>Magnoliopsida</taxon>
        <taxon>eudicotyledons</taxon>
        <taxon>Gunneridae</taxon>
        <taxon>Pentapetalae</taxon>
        <taxon>asterids</taxon>
        <taxon>Ericales</taxon>
        <taxon>Ericaceae</taxon>
        <taxon>Vaccinioideae</taxon>
        <taxon>Vaccinieae</taxon>
        <taxon>Vaccinium</taxon>
    </lineage>
</organism>
<evidence type="ECO:0000313" key="1">
    <source>
        <dbReference type="EMBL" id="KAH7854919.1"/>
    </source>
</evidence>
<name>A0ACB7YQ27_9ERIC</name>
<evidence type="ECO:0000313" key="2">
    <source>
        <dbReference type="Proteomes" id="UP000828048"/>
    </source>
</evidence>